<accession>A0A177A1P1</accession>
<dbReference type="InterPro" id="IPR038986">
    <property type="entry name" value="Clr2"/>
</dbReference>
<evidence type="ECO:0000259" key="2">
    <source>
        <dbReference type="Pfam" id="PF16761"/>
    </source>
</evidence>
<protein>
    <recommendedName>
        <fullName evidence="4">Cryptic loci regulator 2 N-terminal domain-containing protein</fullName>
    </recommendedName>
</protein>
<dbReference type="InterPro" id="IPR031915">
    <property type="entry name" value="Clr2_N"/>
</dbReference>
<dbReference type="GO" id="GO:0030466">
    <property type="term" value="P:silent mating-type cassette heterochromatin formation"/>
    <property type="evidence" value="ECO:0007669"/>
    <property type="project" value="TreeGrafter"/>
</dbReference>
<dbReference type="Proteomes" id="UP000077154">
    <property type="component" value="Unassembled WGS sequence"/>
</dbReference>
<dbReference type="RefSeq" id="XP_024321496.1">
    <property type="nucleotide sequence ID" value="XM_024471072.1"/>
</dbReference>
<proteinExistence type="predicted"/>
<dbReference type="GO" id="GO:0033553">
    <property type="term" value="C:rDNA heterochromatin"/>
    <property type="evidence" value="ECO:0007669"/>
    <property type="project" value="TreeGrafter"/>
</dbReference>
<dbReference type="GeneID" id="36290547"/>
<dbReference type="GO" id="GO:0031934">
    <property type="term" value="C:mating-type region heterochromatin"/>
    <property type="evidence" value="ECO:0007669"/>
    <property type="project" value="TreeGrafter"/>
</dbReference>
<dbReference type="Pfam" id="PF10383">
    <property type="entry name" value="Clr2"/>
    <property type="match status" value="1"/>
</dbReference>
<gene>
    <name evidence="3" type="ORF">VC83_07502</name>
</gene>
<dbReference type="AlphaFoldDB" id="A0A177A1P1"/>
<evidence type="ECO:0000313" key="3">
    <source>
        <dbReference type="EMBL" id="OAF56199.1"/>
    </source>
</evidence>
<sequence length="636" mass="71826">MAPQAPRRTSIIDLESDFSDGGSEYWPEESGYVFKLNDDYYHRSLASQWMDNIGQSRKDTTYILSALPKHYRIYTKTRKNGTHVDRYLFGHPKGKFDSPIKFFVHFKHLMSGGQTECECVNCKPNKSYQKPGGQRLSGRKPQAVPADALDINPAQKYIDLLYRSHNMKARNLALALDFNYNEPMGWSYRLFNPHVEYNSILHECHSFQPRENEIVLFYNDESAVRMDESTQYLKLFDEKTGQFGGWPKWEAGRVMSAPEPGEARVEDLAFSALKGKKRSAPTICVEVLPSDSLSQSTPTKLNVKLSHIRPFSMLRELQHGQDQTLWESNIMPTAHMMSKLFPFDPCAFTRIFPGSNSPEAASESLHAKFKCRGIWLGAEKIIEGDVVRLMPVDDQGVIDHVLVVKEISYVLEHLEAVSPTGNIFIEGRCLTLTQPSPKSKAVVRSSSTYEDLISQGLPPCMRGYTWYDKESPETNAIFPPDSILGRCYEREAMELMIYASDLNIGLQGVRELRRWAMSKQNNDGLGWVWPEDYPGTESHVKLNELRVGKHRAAENNGSLGPNPLDSLDRPGFKNPRGYDNFGSEGGSGALEKMSTISASVIVDDKEDEADAFIREALEGSFADDAEINHIAKKLRI</sequence>
<feature type="domain" description="Cryptic loci regulator 2 C-terminal" evidence="1">
    <location>
        <begin position="371"/>
        <end position="489"/>
    </location>
</feature>
<dbReference type="InterPro" id="IPR018839">
    <property type="entry name" value="Tscrpt-silencing_Clr2_C"/>
</dbReference>
<dbReference type="PANTHER" id="PTHR38046">
    <property type="entry name" value="CRYPTIC LOCI REGULATOR 2"/>
    <property type="match status" value="1"/>
</dbReference>
<organism evidence="3">
    <name type="scientific">Pseudogymnoascus destructans</name>
    <dbReference type="NCBI Taxonomy" id="655981"/>
    <lineage>
        <taxon>Eukaryota</taxon>
        <taxon>Fungi</taxon>
        <taxon>Dikarya</taxon>
        <taxon>Ascomycota</taxon>
        <taxon>Pezizomycotina</taxon>
        <taxon>Leotiomycetes</taxon>
        <taxon>Thelebolales</taxon>
        <taxon>Thelebolaceae</taxon>
        <taxon>Pseudogymnoascus</taxon>
    </lineage>
</organism>
<dbReference type="EMBL" id="KV441405">
    <property type="protein sequence ID" value="OAF56199.1"/>
    <property type="molecule type" value="Genomic_DNA"/>
</dbReference>
<dbReference type="eggNOG" id="ENOG502SWDM">
    <property type="taxonomic scope" value="Eukaryota"/>
</dbReference>
<dbReference type="OrthoDB" id="438224at2759"/>
<evidence type="ECO:0000259" key="1">
    <source>
        <dbReference type="Pfam" id="PF10383"/>
    </source>
</evidence>
<feature type="domain" description="Cryptic loci regulator 2 N-terminal" evidence="2">
    <location>
        <begin position="62"/>
        <end position="122"/>
    </location>
</feature>
<dbReference type="GO" id="GO:0070824">
    <property type="term" value="C:SHREC complex"/>
    <property type="evidence" value="ECO:0007669"/>
    <property type="project" value="InterPro"/>
</dbReference>
<dbReference type="Pfam" id="PF16761">
    <property type="entry name" value="Clr2_transil"/>
    <property type="match status" value="1"/>
</dbReference>
<reference evidence="3" key="1">
    <citation type="submission" date="2016-03" db="EMBL/GenBank/DDBJ databases">
        <title>Updated assembly of Pseudogymnoascus destructans, the fungus causing white-nose syndrome of bats.</title>
        <authorList>
            <person name="Palmer J.M."/>
            <person name="Drees K.P."/>
            <person name="Foster J.T."/>
            <person name="Lindner D.L."/>
        </authorList>
    </citation>
    <scope>NUCLEOTIDE SEQUENCE [LARGE SCALE GENOMIC DNA]</scope>
    <source>
        <strain evidence="3">20631-21</strain>
    </source>
</reference>
<dbReference type="PANTHER" id="PTHR38046:SF1">
    <property type="entry name" value="CRYPTIC LOCI REGULATOR 2"/>
    <property type="match status" value="1"/>
</dbReference>
<evidence type="ECO:0008006" key="4">
    <source>
        <dbReference type="Google" id="ProtNLM"/>
    </source>
</evidence>
<name>A0A177A1P1_9PEZI</name>
<dbReference type="VEuPathDB" id="FungiDB:GMDG_02194"/>